<organism evidence="2 3">
    <name type="scientific">Weissella kandleri</name>
    <dbReference type="NCBI Taxonomy" id="1616"/>
    <lineage>
        <taxon>Bacteria</taxon>
        <taxon>Bacillati</taxon>
        <taxon>Bacillota</taxon>
        <taxon>Bacilli</taxon>
        <taxon>Lactobacillales</taxon>
        <taxon>Lactobacillaceae</taxon>
        <taxon>Weissella</taxon>
    </lineage>
</organism>
<dbReference type="STRING" id="1616.IV73_GL000596"/>
<dbReference type="RefSeq" id="WP_057754543.1">
    <property type="nucleotide sequence ID" value="NZ_JQBP01000002.1"/>
</dbReference>
<evidence type="ECO:0000259" key="1">
    <source>
        <dbReference type="PROSITE" id="PS51186"/>
    </source>
</evidence>
<dbReference type="GO" id="GO:0016747">
    <property type="term" value="F:acyltransferase activity, transferring groups other than amino-acyl groups"/>
    <property type="evidence" value="ECO:0007669"/>
    <property type="project" value="InterPro"/>
</dbReference>
<dbReference type="SUPFAM" id="SSF55729">
    <property type="entry name" value="Acyl-CoA N-acyltransferases (Nat)"/>
    <property type="match status" value="1"/>
</dbReference>
<dbReference type="InterPro" id="IPR000182">
    <property type="entry name" value="GNAT_dom"/>
</dbReference>
<dbReference type="Proteomes" id="UP000051655">
    <property type="component" value="Unassembled WGS sequence"/>
</dbReference>
<name>A0A0R2JHU5_9LACO</name>
<accession>A0A0R2JHU5</accession>
<dbReference type="Gene3D" id="3.40.630.30">
    <property type="match status" value="1"/>
</dbReference>
<proteinExistence type="predicted"/>
<gene>
    <name evidence="2" type="ORF">IV73_GL000596</name>
</gene>
<feature type="domain" description="N-acetyltransferase" evidence="1">
    <location>
        <begin position="1"/>
        <end position="152"/>
    </location>
</feature>
<comment type="caution">
    <text evidence="2">The sequence shown here is derived from an EMBL/GenBank/DDBJ whole genome shotgun (WGS) entry which is preliminary data.</text>
</comment>
<dbReference type="OrthoDB" id="9127144at2"/>
<dbReference type="AlphaFoldDB" id="A0A0R2JHU5"/>
<dbReference type="PATRIC" id="fig|1616.3.peg.613"/>
<sequence>MELVNLDQVTGNQHFERIYLEAFPASERIALTDLQDLSDENINIHLSQLEQAGEVCGLAVHYALPGEKGFLLYFAMDSRLRGQGLGTQALALFKQIYPSGIILECELVGEAAENEELRQARYRFYLRNGLSDSGTISENMGGRYHLMRSTAQITPLEYQEAARNFEIKTTLL</sequence>
<dbReference type="PROSITE" id="PS51186">
    <property type="entry name" value="GNAT"/>
    <property type="match status" value="1"/>
</dbReference>
<evidence type="ECO:0000313" key="3">
    <source>
        <dbReference type="Proteomes" id="UP000051655"/>
    </source>
</evidence>
<dbReference type="Pfam" id="PF00583">
    <property type="entry name" value="Acetyltransf_1"/>
    <property type="match status" value="1"/>
</dbReference>
<reference evidence="2 3" key="1">
    <citation type="journal article" date="2015" name="Genome Announc.">
        <title>Expanding the biotechnology potential of lactobacilli through comparative genomics of 213 strains and associated genera.</title>
        <authorList>
            <person name="Sun Z."/>
            <person name="Harris H.M."/>
            <person name="McCann A."/>
            <person name="Guo C."/>
            <person name="Argimon S."/>
            <person name="Zhang W."/>
            <person name="Yang X."/>
            <person name="Jeffery I.B."/>
            <person name="Cooney J.C."/>
            <person name="Kagawa T.F."/>
            <person name="Liu W."/>
            <person name="Song Y."/>
            <person name="Salvetti E."/>
            <person name="Wrobel A."/>
            <person name="Rasinkangas P."/>
            <person name="Parkhill J."/>
            <person name="Rea M.C."/>
            <person name="O'Sullivan O."/>
            <person name="Ritari J."/>
            <person name="Douillard F.P."/>
            <person name="Paul Ross R."/>
            <person name="Yang R."/>
            <person name="Briner A.E."/>
            <person name="Felis G.E."/>
            <person name="de Vos W.M."/>
            <person name="Barrangou R."/>
            <person name="Klaenhammer T.R."/>
            <person name="Caufield P.W."/>
            <person name="Cui Y."/>
            <person name="Zhang H."/>
            <person name="O'Toole P.W."/>
        </authorList>
    </citation>
    <scope>NUCLEOTIDE SEQUENCE [LARGE SCALE GENOMIC DNA]</scope>
    <source>
        <strain evidence="2 3">DSM 20593</strain>
    </source>
</reference>
<keyword evidence="3" id="KW-1185">Reference proteome</keyword>
<evidence type="ECO:0000313" key="2">
    <source>
        <dbReference type="EMBL" id="KRN75430.1"/>
    </source>
</evidence>
<dbReference type="InterPro" id="IPR016181">
    <property type="entry name" value="Acyl_CoA_acyltransferase"/>
</dbReference>
<protein>
    <recommendedName>
        <fullName evidence="1">N-acetyltransferase domain-containing protein</fullName>
    </recommendedName>
</protein>
<dbReference type="EMBL" id="JQBP01000002">
    <property type="protein sequence ID" value="KRN75430.1"/>
    <property type="molecule type" value="Genomic_DNA"/>
</dbReference>